<dbReference type="InterPro" id="IPR006938">
    <property type="entry name" value="DUF624"/>
</dbReference>
<protein>
    <submittedName>
        <fullName evidence="2">YesL family protein</fullName>
    </submittedName>
</protein>
<comment type="caution">
    <text evidence="2">The sequence shown here is derived from an EMBL/GenBank/DDBJ whole genome shotgun (WGS) entry which is preliminary data.</text>
</comment>
<evidence type="ECO:0000256" key="1">
    <source>
        <dbReference type="SAM" id="Phobius"/>
    </source>
</evidence>
<dbReference type="RefSeq" id="WP_250097361.1">
    <property type="nucleotide sequence ID" value="NZ_JAKRYL010000016.1"/>
</dbReference>
<dbReference type="Proteomes" id="UP001139150">
    <property type="component" value="Unassembled WGS sequence"/>
</dbReference>
<evidence type="ECO:0000313" key="3">
    <source>
        <dbReference type="Proteomes" id="UP001139150"/>
    </source>
</evidence>
<keyword evidence="1" id="KW-0472">Membrane</keyword>
<dbReference type="EMBL" id="JAKRYL010000016">
    <property type="protein sequence ID" value="MCL7748470.1"/>
    <property type="molecule type" value="Genomic_DNA"/>
</dbReference>
<dbReference type="AlphaFoldDB" id="A0A9X2CUA9"/>
<name>A0A9X2CUA9_9BACI</name>
<feature type="transmembrane region" description="Helical" evidence="1">
    <location>
        <begin position="175"/>
        <end position="196"/>
    </location>
</feature>
<feature type="transmembrane region" description="Helical" evidence="1">
    <location>
        <begin position="73"/>
        <end position="92"/>
    </location>
</feature>
<evidence type="ECO:0000313" key="2">
    <source>
        <dbReference type="EMBL" id="MCL7748470.1"/>
    </source>
</evidence>
<reference evidence="2" key="1">
    <citation type="submission" date="2022-02" db="EMBL/GenBank/DDBJ databases">
        <title>Halalkalibacter sp. nov. isolated from Lonar Lake, India.</title>
        <authorList>
            <person name="Joshi A."/>
            <person name="Thite S."/>
            <person name="Lodha T."/>
        </authorList>
    </citation>
    <scope>NUCLEOTIDE SEQUENCE</scope>
    <source>
        <strain evidence="2">MEB205</strain>
    </source>
</reference>
<feature type="transmembrane region" description="Helical" evidence="1">
    <location>
        <begin position="107"/>
        <end position="131"/>
    </location>
</feature>
<dbReference type="Pfam" id="PF04854">
    <property type="entry name" value="DUF624"/>
    <property type="match status" value="1"/>
</dbReference>
<feature type="transmembrane region" description="Helical" evidence="1">
    <location>
        <begin position="23"/>
        <end position="49"/>
    </location>
</feature>
<sequence>MEGVMWAIYRICNWIMKFAYVNLLWILFTIVGLIAFGFFPATIAMFSIIRKWIMKEVNIPVFKTFWLAFKTNFLKSNVLGLIIMFLGVILYIDLRIIDQLRGGWLHIFYYLLLTVSLLYSLTLLYVIPVFIHYEMKLIQVLKVSFLLMILNPFSTVSMCAGVLAVLFLMNHIPGLIPFFSGSLLSFIIMFFAYHAFIKNELKLEKE</sequence>
<gene>
    <name evidence="2" type="ORF">MF646_15180</name>
</gene>
<keyword evidence="3" id="KW-1185">Reference proteome</keyword>
<keyword evidence="1" id="KW-1133">Transmembrane helix</keyword>
<feature type="transmembrane region" description="Helical" evidence="1">
    <location>
        <begin position="143"/>
        <end position="169"/>
    </location>
</feature>
<organism evidence="2 3">
    <name type="scientific">Halalkalibacter alkaliphilus</name>
    <dbReference type="NCBI Taxonomy" id="2917993"/>
    <lineage>
        <taxon>Bacteria</taxon>
        <taxon>Bacillati</taxon>
        <taxon>Bacillota</taxon>
        <taxon>Bacilli</taxon>
        <taxon>Bacillales</taxon>
        <taxon>Bacillaceae</taxon>
        <taxon>Halalkalibacter</taxon>
    </lineage>
</organism>
<proteinExistence type="predicted"/>
<accession>A0A9X2CUA9</accession>
<keyword evidence="1" id="KW-0812">Transmembrane</keyword>